<protein>
    <submittedName>
        <fullName evidence="1">DUF4355 domain-containing protein</fullName>
    </submittedName>
</protein>
<comment type="caution">
    <text evidence="1">The sequence shown here is derived from an EMBL/GenBank/DDBJ whole genome shotgun (WGS) entry which is preliminary data.</text>
</comment>
<feature type="non-terminal residue" evidence="1">
    <location>
        <position position="1"/>
    </location>
</feature>
<keyword evidence="2" id="KW-1185">Reference proteome</keyword>
<dbReference type="RefSeq" id="WP_336588903.1">
    <property type="nucleotide sequence ID" value="NZ_JBBAXC010000026.1"/>
</dbReference>
<dbReference type="Pfam" id="PF14265">
    <property type="entry name" value="DUF4355"/>
    <property type="match status" value="1"/>
</dbReference>
<dbReference type="EMBL" id="JBBAXC010000026">
    <property type="protein sequence ID" value="MEI5909460.1"/>
    <property type="molecule type" value="Genomic_DNA"/>
</dbReference>
<evidence type="ECO:0000313" key="1">
    <source>
        <dbReference type="EMBL" id="MEI5909460.1"/>
    </source>
</evidence>
<reference evidence="1 2" key="1">
    <citation type="journal article" date="2018" name="J. Microbiol.">
        <title>Bacillus spongiae sp. nov., isolated from sponge of Jeju Island.</title>
        <authorList>
            <person name="Lee G.E."/>
            <person name="Im W.T."/>
            <person name="Park J.S."/>
        </authorList>
    </citation>
    <scope>NUCLEOTIDE SEQUENCE [LARGE SCALE GENOMIC DNA]</scope>
    <source>
        <strain evidence="1 2">135PIL107-10</strain>
    </source>
</reference>
<dbReference type="InterPro" id="IPR025580">
    <property type="entry name" value="Gp46"/>
</dbReference>
<name>A0ABU8HJA1_9BACI</name>
<sequence>EKKREELRNEAIKVANEKKLPLDLVDFMLGENQETTNTNLETLEKVFSSHTQQIVEERLKGGYKPPSNNDGKTLTIEAIQNMSEDEINENWEAVQQVLQDS</sequence>
<accession>A0ABU8HJA1</accession>
<proteinExistence type="predicted"/>
<organism evidence="1 2">
    <name type="scientific">Bacillus spongiae</name>
    <dbReference type="NCBI Taxonomy" id="2683610"/>
    <lineage>
        <taxon>Bacteria</taxon>
        <taxon>Bacillati</taxon>
        <taxon>Bacillota</taxon>
        <taxon>Bacilli</taxon>
        <taxon>Bacillales</taxon>
        <taxon>Bacillaceae</taxon>
        <taxon>Bacillus</taxon>
    </lineage>
</organism>
<dbReference type="Proteomes" id="UP001312865">
    <property type="component" value="Unassembled WGS sequence"/>
</dbReference>
<gene>
    <name evidence="1" type="ORF">WAK64_20740</name>
</gene>
<evidence type="ECO:0000313" key="2">
    <source>
        <dbReference type="Proteomes" id="UP001312865"/>
    </source>
</evidence>